<evidence type="ECO:0000313" key="6">
    <source>
        <dbReference type="EMBL" id="HGT98154.1"/>
    </source>
</evidence>
<accession>A0A7J3MX83</accession>
<proteinExistence type="inferred from homology"/>
<dbReference type="SUPFAM" id="SSF50475">
    <property type="entry name" value="FMN-binding split barrel"/>
    <property type="match status" value="1"/>
</dbReference>
<reference evidence="6" key="1">
    <citation type="journal article" date="2020" name="mSystems">
        <title>Genome- and Community-Level Interaction Insights into Carbon Utilization and Element Cycling Functions of Hydrothermarchaeota in Hydrothermal Sediment.</title>
        <authorList>
            <person name="Zhou Z."/>
            <person name="Liu Y."/>
            <person name="Xu W."/>
            <person name="Pan J."/>
            <person name="Luo Z.H."/>
            <person name="Li M."/>
        </authorList>
    </citation>
    <scope>NUCLEOTIDE SEQUENCE [LARGE SCALE GENOMIC DNA]</scope>
    <source>
        <strain evidence="5">SpSt-629</strain>
        <strain evidence="6">SpSt-688</strain>
    </source>
</reference>
<dbReference type="AlphaFoldDB" id="A0A7J3MX83"/>
<comment type="similarity">
    <text evidence="3">Belongs to the flavoredoxin family.</text>
</comment>
<evidence type="ECO:0000256" key="2">
    <source>
        <dbReference type="ARBA" id="ARBA00022630"/>
    </source>
</evidence>
<comment type="caution">
    <text evidence="6">The sequence shown here is derived from an EMBL/GenBank/DDBJ whole genome shotgun (WGS) entry which is preliminary data.</text>
</comment>
<evidence type="ECO:0000259" key="4">
    <source>
        <dbReference type="SMART" id="SM00903"/>
    </source>
</evidence>
<evidence type="ECO:0000313" key="5">
    <source>
        <dbReference type="EMBL" id="HFQ79583.1"/>
    </source>
</evidence>
<dbReference type="Gene3D" id="2.30.110.10">
    <property type="entry name" value="Electron Transport, Fmn-binding Protein, Chain A"/>
    <property type="match status" value="1"/>
</dbReference>
<protein>
    <submittedName>
        <fullName evidence="6">Flavin reductase family protein</fullName>
    </submittedName>
</protein>
<name>A0A7J3MX83_9CREN</name>
<dbReference type="Pfam" id="PF01613">
    <property type="entry name" value="Flavin_Reduct"/>
    <property type="match status" value="1"/>
</dbReference>
<evidence type="ECO:0000256" key="1">
    <source>
        <dbReference type="ARBA" id="ARBA00001917"/>
    </source>
</evidence>
<evidence type="ECO:0000256" key="3">
    <source>
        <dbReference type="ARBA" id="ARBA00038054"/>
    </source>
</evidence>
<dbReference type="InterPro" id="IPR012349">
    <property type="entry name" value="Split_barrel_FMN-bd"/>
</dbReference>
<dbReference type="SMART" id="SM00903">
    <property type="entry name" value="Flavin_Reduct"/>
    <property type="match status" value="1"/>
</dbReference>
<sequence>MIELDPLEALDLIPHPLTIVTAGDPEKSGKRGGMTAAWVSRVSWNPPLIAVSMTRSRYTYQLIKEYKAFVVHVVSKRFEKMALEIFGGLSGRNRDKFELAGIQPIKAEKVVAPIIPGTPLSIECIFVTEHVAGDHVIVIGEVVKGHKGSEEPLLVWMNGSSYEIKM</sequence>
<gene>
    <name evidence="5" type="ORF">ENT99_07815</name>
    <name evidence="6" type="ORF">ENU64_01820</name>
</gene>
<keyword evidence="2" id="KW-0285">Flavoprotein</keyword>
<organism evidence="6">
    <name type="scientific">Ignisphaera aggregans</name>
    <dbReference type="NCBI Taxonomy" id="334771"/>
    <lineage>
        <taxon>Archaea</taxon>
        <taxon>Thermoproteota</taxon>
        <taxon>Thermoprotei</taxon>
        <taxon>Desulfurococcales</taxon>
        <taxon>Desulfurococcaceae</taxon>
        <taxon>Ignisphaera</taxon>
    </lineage>
</organism>
<comment type="cofactor">
    <cofactor evidence="1">
        <name>FMN</name>
        <dbReference type="ChEBI" id="CHEBI:58210"/>
    </cofactor>
</comment>
<feature type="domain" description="Flavin reductase like" evidence="4">
    <location>
        <begin position="10"/>
        <end position="162"/>
    </location>
</feature>
<dbReference type="EMBL" id="DTAU01000148">
    <property type="protein sequence ID" value="HFQ79583.1"/>
    <property type="molecule type" value="Genomic_DNA"/>
</dbReference>
<dbReference type="GO" id="GO:0010181">
    <property type="term" value="F:FMN binding"/>
    <property type="evidence" value="ECO:0007669"/>
    <property type="project" value="InterPro"/>
</dbReference>
<dbReference type="PANTHER" id="PTHR43567">
    <property type="entry name" value="FLAVOREDOXIN-RELATED-RELATED"/>
    <property type="match status" value="1"/>
</dbReference>
<dbReference type="EMBL" id="DTDH01000055">
    <property type="protein sequence ID" value="HGT98154.1"/>
    <property type="molecule type" value="Genomic_DNA"/>
</dbReference>
<dbReference type="InterPro" id="IPR052174">
    <property type="entry name" value="Flavoredoxin"/>
</dbReference>
<dbReference type="InterPro" id="IPR002563">
    <property type="entry name" value="Flavin_Rdtase-like_dom"/>
</dbReference>
<dbReference type="PANTHER" id="PTHR43567:SF1">
    <property type="entry name" value="FLAVOREDOXIN"/>
    <property type="match status" value="1"/>
</dbReference>